<gene>
    <name evidence="5" type="ORF">MPLG2_2197</name>
</gene>
<dbReference type="KEGG" id="mgg:MPLG2_2197"/>
<dbReference type="NCBIfam" id="TIGR00121">
    <property type="entry name" value="birA_ligase"/>
    <property type="match status" value="1"/>
</dbReference>
<dbReference type="Proteomes" id="UP000238164">
    <property type="component" value="Chromosome 1"/>
</dbReference>
<evidence type="ECO:0000256" key="3">
    <source>
        <dbReference type="ARBA" id="ARBA00024227"/>
    </source>
</evidence>
<dbReference type="PROSITE" id="PS51733">
    <property type="entry name" value="BPL_LPL_CATALYTIC"/>
    <property type="match status" value="1"/>
</dbReference>
<dbReference type="InterPro" id="IPR003142">
    <property type="entry name" value="BPL_C"/>
</dbReference>
<evidence type="ECO:0000256" key="1">
    <source>
        <dbReference type="ARBA" id="ARBA00022598"/>
    </source>
</evidence>
<dbReference type="GO" id="GO:0004077">
    <property type="term" value="F:biotin--[biotin carboxyl-carrier protein] ligase activity"/>
    <property type="evidence" value="ECO:0007669"/>
    <property type="project" value="UniProtKB-EC"/>
</dbReference>
<evidence type="ECO:0000256" key="2">
    <source>
        <dbReference type="ARBA" id="ARBA00023267"/>
    </source>
</evidence>
<dbReference type="Gene3D" id="2.30.30.100">
    <property type="match status" value="1"/>
</dbReference>
<dbReference type="AlphaFoldDB" id="A0A2N9JIF6"/>
<dbReference type="Pfam" id="PF02237">
    <property type="entry name" value="BPL_C"/>
    <property type="match status" value="1"/>
</dbReference>
<evidence type="ECO:0000313" key="6">
    <source>
        <dbReference type="Proteomes" id="UP000238164"/>
    </source>
</evidence>
<dbReference type="Gene3D" id="3.30.930.10">
    <property type="entry name" value="Bira Bifunctional Protein, Domain 2"/>
    <property type="match status" value="1"/>
</dbReference>
<dbReference type="GO" id="GO:0005737">
    <property type="term" value="C:cytoplasm"/>
    <property type="evidence" value="ECO:0007669"/>
    <property type="project" value="TreeGrafter"/>
</dbReference>
<keyword evidence="6" id="KW-1185">Reference proteome</keyword>
<dbReference type="CDD" id="cd16442">
    <property type="entry name" value="BPL"/>
    <property type="match status" value="1"/>
</dbReference>
<reference evidence="5 6" key="1">
    <citation type="submission" date="2018-02" db="EMBL/GenBank/DDBJ databases">
        <authorList>
            <person name="Cohen D.B."/>
            <person name="Kent A.D."/>
        </authorList>
    </citation>
    <scope>NUCLEOTIDE SEQUENCE [LARGE SCALE GENOMIC DNA]</scope>
    <source>
        <strain evidence="5">1</strain>
    </source>
</reference>
<dbReference type="SUPFAM" id="SSF55681">
    <property type="entry name" value="Class II aaRS and biotin synthetases"/>
    <property type="match status" value="1"/>
</dbReference>
<dbReference type="RefSeq" id="WP_231935619.1">
    <property type="nucleotide sequence ID" value="NZ_BAAAGO010000004.1"/>
</dbReference>
<keyword evidence="2" id="KW-0092">Biotin</keyword>
<accession>A0A2N9JIF6</accession>
<dbReference type="PANTHER" id="PTHR12835">
    <property type="entry name" value="BIOTIN PROTEIN LIGASE"/>
    <property type="match status" value="1"/>
</dbReference>
<evidence type="ECO:0000259" key="4">
    <source>
        <dbReference type="PROSITE" id="PS51733"/>
    </source>
</evidence>
<dbReference type="InterPro" id="IPR004408">
    <property type="entry name" value="Biotin_CoA_COase_ligase"/>
</dbReference>
<dbReference type="Pfam" id="PF03099">
    <property type="entry name" value="BPL_LplA_LipB"/>
    <property type="match status" value="1"/>
</dbReference>
<evidence type="ECO:0000313" key="5">
    <source>
        <dbReference type="EMBL" id="SPD87227.1"/>
    </source>
</evidence>
<dbReference type="InterPro" id="IPR045864">
    <property type="entry name" value="aa-tRNA-synth_II/BPL/LPL"/>
</dbReference>
<dbReference type="PANTHER" id="PTHR12835:SF5">
    <property type="entry name" value="BIOTIN--PROTEIN LIGASE"/>
    <property type="match status" value="1"/>
</dbReference>
<keyword evidence="1 5" id="KW-0436">Ligase</keyword>
<organism evidence="5 6">
    <name type="scientific">Micropruina glycogenica</name>
    <dbReference type="NCBI Taxonomy" id="75385"/>
    <lineage>
        <taxon>Bacteria</taxon>
        <taxon>Bacillati</taxon>
        <taxon>Actinomycetota</taxon>
        <taxon>Actinomycetes</taxon>
        <taxon>Propionibacteriales</taxon>
        <taxon>Nocardioidaceae</taxon>
        <taxon>Micropruina</taxon>
    </lineage>
</organism>
<proteinExistence type="predicted"/>
<name>A0A2N9JIF6_9ACTN</name>
<dbReference type="EMBL" id="LT985188">
    <property type="protein sequence ID" value="SPD87227.1"/>
    <property type="molecule type" value="Genomic_DNA"/>
</dbReference>
<dbReference type="EC" id="6.3.4.15" evidence="3"/>
<feature type="domain" description="BPL/LPL catalytic" evidence="4">
    <location>
        <begin position="16"/>
        <end position="198"/>
    </location>
</feature>
<dbReference type="InterPro" id="IPR004143">
    <property type="entry name" value="BPL_LPL_catalytic"/>
</dbReference>
<sequence length="257" mass="27659">MPDEPLVDAARLTRALTGPGRVFTHVRCLPTTGSTNADLAAEAVAGAPSGSVLVADHQSTGRGRFDRRWEAPPGTSVAVSVLLRPTDLPLERWLWLPLVTGVAVAEALRVVAGVDALVKWPNDVLIDDRKVCGILSERVDDAAVIGMGINTTLTDEQLPVPTATSLALEGSTADVTDVVGEVLQALERAYRRWLDDDDLRFWFAQRCSTVGRRVRVQQSDTQGVDGLALGVDEWGRLLVHTSLGERAFAAGDVVHLR</sequence>
<protein>
    <recommendedName>
        <fullName evidence="3">biotin--[biotin carboxyl-carrier protein] ligase</fullName>
        <ecNumber evidence="3">6.3.4.15</ecNumber>
    </recommendedName>
</protein>